<evidence type="ECO:0000313" key="3">
    <source>
        <dbReference type="Proteomes" id="UP000221369"/>
    </source>
</evidence>
<sequence length="158" mass="16280">MPETTHGHEDDRTKTDHDVNGDGSEKTGNAGVGSDPVPTWSGDEHEGGGRTAGEATDVTPEDVAEKRGFHGDAVAPAGNPAADPIGTEGEPEQPAGSTHNEADPESKMETDPEPRDPEAPLPHHSARIDAPDADAATDEPLNGTPSRDTGTAGREGRP</sequence>
<accession>A0A2A9DSX2</accession>
<gene>
    <name evidence="2" type="ORF">ATJ78_0703</name>
</gene>
<evidence type="ECO:0000313" key="2">
    <source>
        <dbReference type="EMBL" id="PFG29788.1"/>
    </source>
</evidence>
<comment type="caution">
    <text evidence="2">The sequence shown here is derived from an EMBL/GenBank/DDBJ whole genome shotgun (WGS) entry which is preliminary data.</text>
</comment>
<dbReference type="RefSeq" id="WP_098406324.1">
    <property type="nucleotide sequence ID" value="NZ_PDJE01000001.1"/>
</dbReference>
<dbReference type="Proteomes" id="UP000221369">
    <property type="component" value="Unassembled WGS sequence"/>
</dbReference>
<feature type="compositionally biased region" description="Basic and acidic residues" evidence="1">
    <location>
        <begin position="100"/>
        <end position="118"/>
    </location>
</feature>
<dbReference type="EMBL" id="PDJE01000001">
    <property type="protein sequence ID" value="PFG29788.1"/>
    <property type="molecule type" value="Genomic_DNA"/>
</dbReference>
<dbReference type="AlphaFoldDB" id="A0A2A9DSX2"/>
<feature type="region of interest" description="Disordered" evidence="1">
    <location>
        <begin position="1"/>
        <end position="158"/>
    </location>
</feature>
<keyword evidence="3" id="KW-1185">Reference proteome</keyword>
<feature type="compositionally biased region" description="Basic and acidic residues" evidence="1">
    <location>
        <begin position="1"/>
        <end position="25"/>
    </location>
</feature>
<protein>
    <submittedName>
        <fullName evidence="2">Uncharacterized protein</fullName>
    </submittedName>
</protein>
<name>A0A2A9DSX2_9MICO</name>
<evidence type="ECO:0000256" key="1">
    <source>
        <dbReference type="SAM" id="MobiDB-lite"/>
    </source>
</evidence>
<organism evidence="2 3">
    <name type="scientific">Paramicrobacterium agarici</name>
    <dbReference type="NCBI Taxonomy" id="630514"/>
    <lineage>
        <taxon>Bacteria</taxon>
        <taxon>Bacillati</taxon>
        <taxon>Actinomycetota</taxon>
        <taxon>Actinomycetes</taxon>
        <taxon>Micrococcales</taxon>
        <taxon>Microbacteriaceae</taxon>
        <taxon>Paramicrobacterium</taxon>
    </lineage>
</organism>
<proteinExistence type="predicted"/>
<reference evidence="2 3" key="1">
    <citation type="submission" date="2017-10" db="EMBL/GenBank/DDBJ databases">
        <title>Sequencing the genomes of 1000 actinobacteria strains.</title>
        <authorList>
            <person name="Klenk H.-P."/>
        </authorList>
    </citation>
    <scope>NUCLEOTIDE SEQUENCE [LARGE SCALE GENOMIC DNA]</scope>
    <source>
        <strain evidence="2 3">DSM 21798</strain>
    </source>
</reference>